<keyword evidence="2" id="KW-0274">FAD</keyword>
<sequence length="406" mass="41404">MNVLRPDSAAAVEEAIATAAAERTPLEITGAGTKRGWGRPVEAAQGLSLAGLRGITLYEAEELVLSARAGTTLAEIELSLAQKGQQLAFEPPDWAGLYGAAPGTQTIGGIIACNLAGPRRLTAGAARDHLLGFHAVSGRGEPFKSGGRVVKNVTGFDLSKLMAGSFGTLAVMTEVTLKVLPRPETAATLLLLGQDAATAVGSMAAALGSSNEVSGAAWLPATLAGRLGIGEGAAVTALRFEGLAESVAYRVAALGSLIPGAAARLEGVASDAFWRAVGNADPLASDPLASDPPASDPARDLWRVSVAPLDGARLIAALPEAEAYLDWAGGLVWLALPASTDGGAARVRQAKGQAGHATLVRAGAEARARTQVFEPEPPALTALSRRIKASFDPLGLLNPGRMVEGR</sequence>
<dbReference type="NCBIfam" id="NF008439">
    <property type="entry name" value="PRK11282.1"/>
    <property type="match status" value="1"/>
</dbReference>
<dbReference type="PANTHER" id="PTHR11748">
    <property type="entry name" value="D-LACTATE DEHYDROGENASE"/>
    <property type="match status" value="1"/>
</dbReference>
<proteinExistence type="predicted"/>
<dbReference type="Pfam" id="PF01565">
    <property type="entry name" value="FAD_binding_4"/>
    <property type="match status" value="1"/>
</dbReference>
<dbReference type="RefSeq" id="WP_189047569.1">
    <property type="nucleotide sequence ID" value="NZ_BMJQ01000008.1"/>
</dbReference>
<dbReference type="GO" id="GO:0003824">
    <property type="term" value="F:catalytic activity"/>
    <property type="evidence" value="ECO:0007669"/>
    <property type="project" value="InterPro"/>
</dbReference>
<evidence type="ECO:0000313" key="5">
    <source>
        <dbReference type="Proteomes" id="UP000646365"/>
    </source>
</evidence>
<keyword evidence="5" id="KW-1185">Reference proteome</keyword>
<comment type="caution">
    <text evidence="4">The sequence shown here is derived from an EMBL/GenBank/DDBJ whole genome shotgun (WGS) entry which is preliminary data.</text>
</comment>
<dbReference type="GO" id="GO:0071949">
    <property type="term" value="F:FAD binding"/>
    <property type="evidence" value="ECO:0007669"/>
    <property type="project" value="InterPro"/>
</dbReference>
<dbReference type="PROSITE" id="PS51387">
    <property type="entry name" value="FAD_PCMH"/>
    <property type="match status" value="1"/>
</dbReference>
<reference evidence="4" key="1">
    <citation type="journal article" date="2014" name="Int. J. Syst. Evol. Microbiol.">
        <title>Complete genome sequence of Corynebacterium casei LMG S-19264T (=DSM 44701T), isolated from a smear-ripened cheese.</title>
        <authorList>
            <consortium name="US DOE Joint Genome Institute (JGI-PGF)"/>
            <person name="Walter F."/>
            <person name="Albersmeier A."/>
            <person name="Kalinowski J."/>
            <person name="Ruckert C."/>
        </authorList>
    </citation>
    <scope>NUCLEOTIDE SEQUENCE</scope>
    <source>
        <strain evidence="4">CGMCC 1.15725</strain>
    </source>
</reference>
<reference evidence="4" key="2">
    <citation type="submission" date="2020-09" db="EMBL/GenBank/DDBJ databases">
        <authorList>
            <person name="Sun Q."/>
            <person name="Zhou Y."/>
        </authorList>
    </citation>
    <scope>NUCLEOTIDE SEQUENCE</scope>
    <source>
        <strain evidence="4">CGMCC 1.15725</strain>
    </source>
</reference>
<organism evidence="4 5">
    <name type="scientific">Aliidongia dinghuensis</name>
    <dbReference type="NCBI Taxonomy" id="1867774"/>
    <lineage>
        <taxon>Bacteria</taxon>
        <taxon>Pseudomonadati</taxon>
        <taxon>Pseudomonadota</taxon>
        <taxon>Alphaproteobacteria</taxon>
        <taxon>Rhodospirillales</taxon>
        <taxon>Dongiaceae</taxon>
        <taxon>Aliidongia</taxon>
    </lineage>
</organism>
<dbReference type="InterPro" id="IPR016169">
    <property type="entry name" value="FAD-bd_PCMH_sub2"/>
</dbReference>
<dbReference type="SUPFAM" id="SSF56176">
    <property type="entry name" value="FAD-binding/transporter-associated domain-like"/>
    <property type="match status" value="1"/>
</dbReference>
<dbReference type="SUPFAM" id="SSF55103">
    <property type="entry name" value="FAD-linked oxidases, C-terminal domain"/>
    <property type="match status" value="1"/>
</dbReference>
<dbReference type="Gene3D" id="3.30.465.10">
    <property type="match status" value="1"/>
</dbReference>
<gene>
    <name evidence="4" type="ORF">GCM10011611_32300</name>
</gene>
<feature type="domain" description="FAD-binding PCMH-type" evidence="3">
    <location>
        <begin position="1"/>
        <end position="182"/>
    </location>
</feature>
<evidence type="ECO:0000313" key="4">
    <source>
        <dbReference type="EMBL" id="GGF23726.1"/>
    </source>
</evidence>
<dbReference type="InterPro" id="IPR016166">
    <property type="entry name" value="FAD-bd_PCMH"/>
</dbReference>
<name>A0A8J2YV16_9PROT</name>
<dbReference type="AlphaFoldDB" id="A0A8J2YV16"/>
<protein>
    <submittedName>
        <fullName evidence="4">2-hydroxy-acid oxidase</fullName>
    </submittedName>
</protein>
<evidence type="ECO:0000256" key="2">
    <source>
        <dbReference type="ARBA" id="ARBA00022827"/>
    </source>
</evidence>
<evidence type="ECO:0000256" key="1">
    <source>
        <dbReference type="ARBA" id="ARBA00022630"/>
    </source>
</evidence>
<dbReference type="InterPro" id="IPR036318">
    <property type="entry name" value="FAD-bd_PCMH-like_sf"/>
</dbReference>
<dbReference type="EMBL" id="BMJQ01000008">
    <property type="protein sequence ID" value="GGF23726.1"/>
    <property type="molecule type" value="Genomic_DNA"/>
</dbReference>
<accession>A0A8J2YV16</accession>
<dbReference type="InterPro" id="IPR016164">
    <property type="entry name" value="FAD-linked_Oxase-like_C"/>
</dbReference>
<dbReference type="PANTHER" id="PTHR11748:SF103">
    <property type="entry name" value="GLYCOLATE OXIDASE SUBUNIT GLCE"/>
    <property type="match status" value="1"/>
</dbReference>
<dbReference type="InterPro" id="IPR006094">
    <property type="entry name" value="Oxid_FAD_bind_N"/>
</dbReference>
<evidence type="ECO:0000259" key="3">
    <source>
        <dbReference type="PROSITE" id="PS51387"/>
    </source>
</evidence>
<keyword evidence="1" id="KW-0285">Flavoprotein</keyword>
<dbReference type="Proteomes" id="UP000646365">
    <property type="component" value="Unassembled WGS sequence"/>
</dbReference>